<dbReference type="EMBL" id="KZ678137">
    <property type="protein sequence ID" value="PSN65544.1"/>
    <property type="molecule type" value="Genomic_DNA"/>
</dbReference>
<dbReference type="AlphaFoldDB" id="A0A2T2NJD0"/>
<proteinExistence type="predicted"/>
<gene>
    <name evidence="2" type="ORF">BS50DRAFT_589940</name>
</gene>
<accession>A0A2T2NJD0</accession>
<feature type="chain" id="PRO_5015536462" description="Ecp2 effector protein domain-containing protein" evidence="1">
    <location>
        <begin position="20"/>
        <end position="198"/>
    </location>
</feature>
<sequence length="198" mass="20963">MHISSTIIAFAATIGLATAAGAATLPNGGYMVTSDPNGTTIYESLTDSSLAPLVIDESTSLKRSEPTLLERSAKFARSILAKRRIDCWGYQLDAAGVDQAAIYLANACGNGRAVTTEPDRTVRIVGLHNGMMVYYCVNAGGKTGNCDRGDVSYGLGRMDSQCGRYEASWFGWPGSFEILGKAREGDNVCAGNMNGVPF</sequence>
<dbReference type="OrthoDB" id="3768082at2759"/>
<evidence type="ECO:0000256" key="1">
    <source>
        <dbReference type="SAM" id="SignalP"/>
    </source>
</evidence>
<evidence type="ECO:0000313" key="3">
    <source>
        <dbReference type="Proteomes" id="UP000240883"/>
    </source>
</evidence>
<keyword evidence="3" id="KW-1185">Reference proteome</keyword>
<name>A0A2T2NJD0_CORCC</name>
<dbReference type="Proteomes" id="UP000240883">
    <property type="component" value="Unassembled WGS sequence"/>
</dbReference>
<feature type="signal peptide" evidence="1">
    <location>
        <begin position="1"/>
        <end position="19"/>
    </location>
</feature>
<organism evidence="2 3">
    <name type="scientific">Corynespora cassiicola Philippines</name>
    <dbReference type="NCBI Taxonomy" id="1448308"/>
    <lineage>
        <taxon>Eukaryota</taxon>
        <taxon>Fungi</taxon>
        <taxon>Dikarya</taxon>
        <taxon>Ascomycota</taxon>
        <taxon>Pezizomycotina</taxon>
        <taxon>Dothideomycetes</taxon>
        <taxon>Pleosporomycetidae</taxon>
        <taxon>Pleosporales</taxon>
        <taxon>Corynesporascaceae</taxon>
        <taxon>Corynespora</taxon>
    </lineage>
</organism>
<evidence type="ECO:0008006" key="4">
    <source>
        <dbReference type="Google" id="ProtNLM"/>
    </source>
</evidence>
<reference evidence="2 3" key="1">
    <citation type="journal article" date="2018" name="Front. Microbiol.">
        <title>Genome-Wide Analysis of Corynespora cassiicola Leaf Fall Disease Putative Effectors.</title>
        <authorList>
            <person name="Lopez D."/>
            <person name="Ribeiro S."/>
            <person name="Label P."/>
            <person name="Fumanal B."/>
            <person name="Venisse J.S."/>
            <person name="Kohler A."/>
            <person name="de Oliveira R.R."/>
            <person name="Labutti K."/>
            <person name="Lipzen A."/>
            <person name="Lail K."/>
            <person name="Bauer D."/>
            <person name="Ohm R.A."/>
            <person name="Barry K.W."/>
            <person name="Spatafora J."/>
            <person name="Grigoriev I.V."/>
            <person name="Martin F.M."/>
            <person name="Pujade-Renaud V."/>
        </authorList>
    </citation>
    <scope>NUCLEOTIDE SEQUENCE [LARGE SCALE GENOMIC DNA]</scope>
    <source>
        <strain evidence="2 3">Philippines</strain>
    </source>
</reference>
<protein>
    <recommendedName>
        <fullName evidence="4">Ecp2 effector protein domain-containing protein</fullName>
    </recommendedName>
</protein>
<keyword evidence="1" id="KW-0732">Signal</keyword>
<evidence type="ECO:0000313" key="2">
    <source>
        <dbReference type="EMBL" id="PSN65544.1"/>
    </source>
</evidence>